<evidence type="ECO:0000313" key="2">
    <source>
        <dbReference type="EMBL" id="KAK7938389.1"/>
    </source>
</evidence>
<dbReference type="Proteomes" id="UP001460270">
    <property type="component" value="Unassembled WGS sequence"/>
</dbReference>
<gene>
    <name evidence="2" type="ORF">WMY93_001715</name>
</gene>
<dbReference type="Gene3D" id="3.30.70.1820">
    <property type="entry name" value="L1 transposable element, RRM domain"/>
    <property type="match status" value="1"/>
</dbReference>
<evidence type="ECO:0000313" key="3">
    <source>
        <dbReference type="Proteomes" id="UP001460270"/>
    </source>
</evidence>
<keyword evidence="1" id="KW-0175">Coiled coil</keyword>
<evidence type="ECO:0008006" key="4">
    <source>
        <dbReference type="Google" id="ProtNLM"/>
    </source>
</evidence>
<proteinExistence type="predicted"/>
<feature type="coiled-coil region" evidence="1">
    <location>
        <begin position="72"/>
        <end position="127"/>
    </location>
</feature>
<sequence length="284" mass="32785">MSTRHNLPRRRQRGSTCSALLRYCESPDKLDKLFDEISHMNETLRNVATDVSTIKGAMAEMTNDSVCHAGRLDEAEARITHLEETSEQLLNDETRKSKDVEALWNRLQALENQSRRHNVRLVGLRESFGTNGTLLECVRKIFSEGLGVEADGMMEIERVHRQLKPMPNPDQPPRQVLIRFLRQSARDKAVNLAKEKRGFQWEGCRMSLFPDMSKEVADKRKAFTAVKRKLRELDVRYSLAFPATLHFKWKGKASTLLQLRRRRSLSLTTNKRIQGERSVDINLN</sequence>
<dbReference type="AlphaFoldDB" id="A0AAW0PUY8"/>
<protein>
    <recommendedName>
        <fullName evidence="4">L1 transposable element RRM domain-containing protein</fullName>
    </recommendedName>
</protein>
<dbReference type="PANTHER" id="PTHR11505">
    <property type="entry name" value="L1 TRANSPOSABLE ELEMENT-RELATED"/>
    <property type="match status" value="1"/>
</dbReference>
<organism evidence="2 3">
    <name type="scientific">Mugilogobius chulae</name>
    <name type="common">yellowstripe goby</name>
    <dbReference type="NCBI Taxonomy" id="88201"/>
    <lineage>
        <taxon>Eukaryota</taxon>
        <taxon>Metazoa</taxon>
        <taxon>Chordata</taxon>
        <taxon>Craniata</taxon>
        <taxon>Vertebrata</taxon>
        <taxon>Euteleostomi</taxon>
        <taxon>Actinopterygii</taxon>
        <taxon>Neopterygii</taxon>
        <taxon>Teleostei</taxon>
        <taxon>Neoteleostei</taxon>
        <taxon>Acanthomorphata</taxon>
        <taxon>Gobiaria</taxon>
        <taxon>Gobiiformes</taxon>
        <taxon>Gobioidei</taxon>
        <taxon>Gobiidae</taxon>
        <taxon>Gobionellinae</taxon>
        <taxon>Mugilogobius</taxon>
    </lineage>
</organism>
<accession>A0AAW0PUY8</accession>
<dbReference type="InterPro" id="IPR004244">
    <property type="entry name" value="Transposase_22"/>
</dbReference>
<keyword evidence="3" id="KW-1185">Reference proteome</keyword>
<comment type="caution">
    <text evidence="2">The sequence shown here is derived from an EMBL/GenBank/DDBJ whole genome shotgun (WGS) entry which is preliminary data.</text>
</comment>
<reference evidence="3" key="1">
    <citation type="submission" date="2024-04" db="EMBL/GenBank/DDBJ databases">
        <title>Salinicola lusitanus LLJ914,a marine bacterium isolated from the Okinawa Trough.</title>
        <authorList>
            <person name="Li J."/>
        </authorList>
    </citation>
    <scope>NUCLEOTIDE SEQUENCE [LARGE SCALE GENOMIC DNA]</scope>
</reference>
<name>A0AAW0PUY8_9GOBI</name>
<dbReference type="EMBL" id="JBBPFD010000002">
    <property type="protein sequence ID" value="KAK7938389.1"/>
    <property type="molecule type" value="Genomic_DNA"/>
</dbReference>
<evidence type="ECO:0000256" key="1">
    <source>
        <dbReference type="SAM" id="Coils"/>
    </source>
</evidence>